<proteinExistence type="predicted"/>
<feature type="binding site" evidence="1">
    <location>
        <position position="166"/>
    </location>
    <ligand>
        <name>a divalent metal cation</name>
        <dbReference type="ChEBI" id="CHEBI:60240"/>
        <label>2</label>
    </ligand>
</feature>
<evidence type="ECO:0000313" key="2">
    <source>
        <dbReference type="EMBL" id="SEB49300.1"/>
    </source>
</evidence>
<dbReference type="PANTHER" id="PTHR46124">
    <property type="entry name" value="D-AMINOACYL-TRNA DEACYLASE"/>
    <property type="match status" value="1"/>
</dbReference>
<evidence type="ECO:0000313" key="3">
    <source>
        <dbReference type="Proteomes" id="UP000183687"/>
    </source>
</evidence>
<protein>
    <submittedName>
        <fullName evidence="2">TatD DNase family protein</fullName>
    </submittedName>
</protein>
<name>A0AB38A625_9ACTN</name>
<gene>
    <name evidence="2" type="ORF">SAMN04489746_0394</name>
</gene>
<accession>A0AB38A625</accession>
<dbReference type="InterPro" id="IPR001130">
    <property type="entry name" value="TatD-like"/>
</dbReference>
<dbReference type="Pfam" id="PF01026">
    <property type="entry name" value="TatD_DNase"/>
    <property type="match status" value="1"/>
</dbReference>
<dbReference type="EMBL" id="FNSH01000001">
    <property type="protein sequence ID" value="SEB49300.1"/>
    <property type="molecule type" value="Genomic_DNA"/>
</dbReference>
<keyword evidence="1" id="KW-0479">Metal-binding</keyword>
<dbReference type="GO" id="GO:0046872">
    <property type="term" value="F:metal ion binding"/>
    <property type="evidence" value="ECO:0007669"/>
    <property type="project" value="UniProtKB-KW"/>
</dbReference>
<organism evidence="2 3">
    <name type="scientific">Atopobium minutum</name>
    <dbReference type="NCBI Taxonomy" id="1381"/>
    <lineage>
        <taxon>Bacteria</taxon>
        <taxon>Bacillati</taxon>
        <taxon>Actinomycetota</taxon>
        <taxon>Coriobacteriia</taxon>
        <taxon>Coriobacteriales</taxon>
        <taxon>Atopobiaceae</taxon>
        <taxon>Atopobium</taxon>
    </lineage>
</organism>
<dbReference type="InterPro" id="IPR032466">
    <property type="entry name" value="Metal_Hydrolase"/>
</dbReference>
<sequence length="295" mass="31957">MTSQTTADTTQTAAHATPVAHASQSPYTLYDMHLHLDFCDNPTHILAQAQQLGLACFAVPVTPQSSQAFAQQMYAHNSKGSLPNLRIGIGAHPWWISDGSITQQDIQTACTLIAHQNFVGEIGLDFSPKHTDPASQDAQIAAFTQLCKAAAEASLTSGQMRVLSIHAVQSAPEVLSILEATDALTQCLCIFHWYSGPSDTLHKAVTHGCFFSINPMMLNTKRGREYARQIPLTQLLTETDLPAPEHTNLTAQEIQDALWQTIEKIAHIRAMDPLALRAQVAHNAANIFASALGGD</sequence>
<comment type="caution">
    <text evidence="2">The sequence shown here is derived from an EMBL/GenBank/DDBJ whole genome shotgun (WGS) entry which is preliminary data.</text>
</comment>
<dbReference type="AlphaFoldDB" id="A0AB38A625"/>
<dbReference type="GO" id="GO:0016788">
    <property type="term" value="F:hydrolase activity, acting on ester bonds"/>
    <property type="evidence" value="ECO:0007669"/>
    <property type="project" value="InterPro"/>
</dbReference>
<feature type="binding site" evidence="1">
    <location>
        <position position="240"/>
    </location>
    <ligand>
        <name>a divalent metal cation</name>
        <dbReference type="ChEBI" id="CHEBI:60240"/>
        <label>1</label>
    </ligand>
</feature>
<evidence type="ECO:0000256" key="1">
    <source>
        <dbReference type="PIRSR" id="PIRSR005902-1"/>
    </source>
</evidence>
<reference evidence="2 3" key="1">
    <citation type="submission" date="2016-10" db="EMBL/GenBank/DDBJ databases">
        <authorList>
            <person name="Varghese N."/>
            <person name="Submissions S."/>
        </authorList>
    </citation>
    <scope>NUCLEOTIDE SEQUENCE [LARGE SCALE GENOMIC DNA]</scope>
    <source>
        <strain evidence="2 3">DSM 20586</strain>
    </source>
</reference>
<dbReference type="Gene3D" id="3.20.20.140">
    <property type="entry name" value="Metal-dependent hydrolases"/>
    <property type="match status" value="1"/>
</dbReference>
<feature type="binding site" evidence="1">
    <location>
        <position position="121"/>
    </location>
    <ligand>
        <name>a divalent metal cation</name>
        <dbReference type="ChEBI" id="CHEBI:60240"/>
        <label>1</label>
    </ligand>
</feature>
<feature type="binding site" evidence="1">
    <location>
        <position position="35"/>
    </location>
    <ligand>
        <name>a divalent metal cation</name>
        <dbReference type="ChEBI" id="CHEBI:60240"/>
        <label>1</label>
    </ligand>
</feature>
<dbReference type="PIRSF" id="PIRSF005902">
    <property type="entry name" value="DNase_TatD"/>
    <property type="match status" value="1"/>
</dbReference>
<feature type="binding site" evidence="1">
    <location>
        <position position="192"/>
    </location>
    <ligand>
        <name>a divalent metal cation</name>
        <dbReference type="ChEBI" id="CHEBI:60240"/>
        <label>2</label>
    </ligand>
</feature>
<dbReference type="Proteomes" id="UP000183687">
    <property type="component" value="Unassembled WGS sequence"/>
</dbReference>
<dbReference type="RefSeq" id="WP_002563427.1">
    <property type="nucleotide sequence ID" value="NZ_CALJSN010000006.1"/>
</dbReference>
<dbReference type="PANTHER" id="PTHR46124:SF2">
    <property type="entry name" value="D-AMINOACYL-TRNA DEACYLASE"/>
    <property type="match status" value="1"/>
</dbReference>
<dbReference type="SUPFAM" id="SSF51556">
    <property type="entry name" value="Metallo-dependent hydrolases"/>
    <property type="match status" value="1"/>
</dbReference>
<feature type="binding site" evidence="1">
    <location>
        <position position="33"/>
    </location>
    <ligand>
        <name>a divalent metal cation</name>
        <dbReference type="ChEBI" id="CHEBI:60240"/>
        <label>1</label>
    </ligand>
</feature>